<dbReference type="GeneID" id="78152188"/>
<dbReference type="EMBL" id="JRPF02000003">
    <property type="protein sequence ID" value="TLD78950.1"/>
    <property type="molecule type" value="Genomic_DNA"/>
</dbReference>
<reference evidence="5" key="3">
    <citation type="submission" date="2015-11" db="EMBL/GenBank/DDBJ databases">
        <authorList>
            <person name="Anvar S.Y."/>
        </authorList>
    </citation>
    <scope>NUCLEOTIDE SEQUENCE [LARGE SCALE GENOMIC DNA]</scope>
</reference>
<dbReference type="PATRIC" id="fig|76936.10.peg.2041"/>
<organism evidence="2 5">
    <name type="scientific">Helicobacter typhlonius</name>
    <dbReference type="NCBI Taxonomy" id="76936"/>
    <lineage>
        <taxon>Bacteria</taxon>
        <taxon>Pseudomonadati</taxon>
        <taxon>Campylobacterota</taxon>
        <taxon>Epsilonproteobacteria</taxon>
        <taxon>Campylobacterales</taxon>
        <taxon>Helicobacteraceae</taxon>
        <taxon>Helicobacter</taxon>
    </lineage>
</organism>
<evidence type="ECO:0000313" key="5">
    <source>
        <dbReference type="Proteomes" id="UP000064525"/>
    </source>
</evidence>
<dbReference type="EMBL" id="LN907858">
    <property type="protein sequence ID" value="CUU40973.1"/>
    <property type="molecule type" value="Genomic_DNA"/>
</dbReference>
<reference evidence="2" key="2">
    <citation type="submission" date="2015-11" db="EMBL/GenBank/DDBJ databases">
        <authorList>
            <person name="Zhang Y."/>
            <person name="Guo Z."/>
        </authorList>
    </citation>
    <scope>NUCLEOTIDE SEQUENCE</scope>
    <source>
        <strain evidence="2">1</strain>
    </source>
</reference>
<evidence type="ECO:0000313" key="2">
    <source>
        <dbReference type="EMBL" id="CUU40973.1"/>
    </source>
</evidence>
<sequence>MRFKPHLAYLAQIQKHLYHFLSTKTTREKYLLFTATSLCVIFIMLDFVYMPLFERLSTLRQLHSHTQNEYNLSLDSVYSAKNEHLEQMYSLHSSLEYTKENLALLQEYFDNQEPLLNPYTFMPPLIEFAKTSHLTLFAFTPNPALNALSVEGMGHFDDIVALLAFIESHRFFSIDYMHFTSSREESIYFSLQIIDYRLQKQISEDSQPKQNIKEVRK</sequence>
<keyword evidence="1" id="KW-0472">Membrane</keyword>
<reference evidence="3 4" key="1">
    <citation type="journal article" date="2014" name="Genome Announc.">
        <title>Draft genome sequences of eight enterohepatic helicobacter species isolated from both laboratory and wild rodents.</title>
        <authorList>
            <person name="Sheh A."/>
            <person name="Shen Z."/>
            <person name="Fox J.G."/>
        </authorList>
    </citation>
    <scope>NUCLEOTIDE SEQUENCE [LARGE SCALE GENOMIC DNA]</scope>
    <source>
        <strain evidence="3 4">MIT 98-6810</strain>
    </source>
</reference>
<accession>A0A099UFD4</accession>
<evidence type="ECO:0000313" key="3">
    <source>
        <dbReference type="EMBL" id="TLD78950.1"/>
    </source>
</evidence>
<feature type="transmembrane region" description="Helical" evidence="1">
    <location>
        <begin position="30"/>
        <end position="52"/>
    </location>
</feature>
<evidence type="ECO:0000256" key="1">
    <source>
        <dbReference type="SAM" id="Phobius"/>
    </source>
</evidence>
<dbReference type="KEGG" id="hty:BN2458_PEG2090"/>
<dbReference type="Proteomes" id="UP000029925">
    <property type="component" value="Unassembled WGS sequence"/>
</dbReference>
<name>A0A099UFD4_9HELI</name>
<proteinExistence type="predicted"/>
<keyword evidence="1" id="KW-0812">Transmembrane</keyword>
<keyword evidence="4" id="KW-1185">Reference proteome</keyword>
<dbReference type="RefSeq" id="WP_034328319.1">
    <property type="nucleotide sequence ID" value="NZ_CAJTQN010000001.1"/>
</dbReference>
<keyword evidence="1" id="KW-1133">Transmembrane helix</keyword>
<dbReference type="STRING" id="76936.BN2458_PEG2090"/>
<dbReference type="OrthoDB" id="5325074at2"/>
<evidence type="ECO:0000313" key="4">
    <source>
        <dbReference type="Proteomes" id="UP000029925"/>
    </source>
</evidence>
<dbReference type="Proteomes" id="UP000064525">
    <property type="component" value="Chromosome I"/>
</dbReference>
<dbReference type="AlphaFoldDB" id="A0A099UFD4"/>
<gene>
    <name evidence="2" type="ORF">BN2458_PEG2090</name>
    <name evidence="3" type="ORF">LS75_004170</name>
</gene>
<protein>
    <submittedName>
        <fullName evidence="2">Predicted membrane-associated</fullName>
    </submittedName>
</protein>